<sequence length="78" mass="8859">MYHVRRMVILFSTNFGLIIGGITCYLMDSKHQEVAYLIKLHESPPSCWASVTWQRLGTLKTCIASSLLTSFKQTPLPK</sequence>
<dbReference type="EMBL" id="CM004478">
    <property type="protein sequence ID" value="OCT72988.1"/>
    <property type="molecule type" value="Genomic_DNA"/>
</dbReference>
<dbReference type="Proteomes" id="UP000694892">
    <property type="component" value="Chromosome 7L"/>
</dbReference>
<protein>
    <submittedName>
        <fullName evidence="2">Uncharacterized protein</fullName>
    </submittedName>
</protein>
<feature type="transmembrane region" description="Helical" evidence="1">
    <location>
        <begin position="6"/>
        <end position="27"/>
    </location>
</feature>
<evidence type="ECO:0000313" key="2">
    <source>
        <dbReference type="EMBL" id="OCT72988.1"/>
    </source>
</evidence>
<organism evidence="2 3">
    <name type="scientific">Xenopus laevis</name>
    <name type="common">African clawed frog</name>
    <dbReference type="NCBI Taxonomy" id="8355"/>
    <lineage>
        <taxon>Eukaryota</taxon>
        <taxon>Metazoa</taxon>
        <taxon>Chordata</taxon>
        <taxon>Craniata</taxon>
        <taxon>Vertebrata</taxon>
        <taxon>Euteleostomi</taxon>
        <taxon>Amphibia</taxon>
        <taxon>Batrachia</taxon>
        <taxon>Anura</taxon>
        <taxon>Pipoidea</taxon>
        <taxon>Pipidae</taxon>
        <taxon>Xenopodinae</taxon>
        <taxon>Xenopus</taxon>
        <taxon>Xenopus</taxon>
    </lineage>
</organism>
<gene>
    <name evidence="2" type="ORF">XELAEV_18035968mg</name>
</gene>
<keyword evidence="1" id="KW-1133">Transmembrane helix</keyword>
<keyword evidence="1" id="KW-0812">Transmembrane</keyword>
<proteinExistence type="predicted"/>
<evidence type="ECO:0000313" key="3">
    <source>
        <dbReference type="Proteomes" id="UP000694892"/>
    </source>
</evidence>
<reference evidence="3" key="1">
    <citation type="journal article" date="2016" name="Nature">
        <title>Genome evolution in the allotetraploid frog Xenopus laevis.</title>
        <authorList>
            <person name="Session A.M."/>
            <person name="Uno Y."/>
            <person name="Kwon T."/>
            <person name="Chapman J.A."/>
            <person name="Toyoda A."/>
            <person name="Takahashi S."/>
            <person name="Fukui A."/>
            <person name="Hikosaka A."/>
            <person name="Suzuki A."/>
            <person name="Kondo M."/>
            <person name="van Heeringen S.J."/>
            <person name="Quigley I."/>
            <person name="Heinz S."/>
            <person name="Ogino H."/>
            <person name="Ochi H."/>
            <person name="Hellsten U."/>
            <person name="Lyons J.B."/>
            <person name="Simakov O."/>
            <person name="Putnam N."/>
            <person name="Stites J."/>
            <person name="Kuroki Y."/>
            <person name="Tanaka T."/>
            <person name="Michiue T."/>
            <person name="Watanabe M."/>
            <person name="Bogdanovic O."/>
            <person name="Lister R."/>
            <person name="Georgiou G."/>
            <person name="Paranjpe S.S."/>
            <person name="van Kruijsbergen I."/>
            <person name="Shu S."/>
            <person name="Carlson J."/>
            <person name="Kinoshita T."/>
            <person name="Ohta Y."/>
            <person name="Mawaribuchi S."/>
            <person name="Jenkins J."/>
            <person name="Grimwood J."/>
            <person name="Schmutz J."/>
            <person name="Mitros T."/>
            <person name="Mozaffari S.V."/>
            <person name="Suzuki Y."/>
            <person name="Haramoto Y."/>
            <person name="Yamamoto T.S."/>
            <person name="Takagi C."/>
            <person name="Heald R."/>
            <person name="Miller K."/>
            <person name="Haudenschild C."/>
            <person name="Kitzman J."/>
            <person name="Nakayama T."/>
            <person name="Izutsu Y."/>
            <person name="Robert J."/>
            <person name="Fortriede J."/>
            <person name="Burns K."/>
            <person name="Lotay V."/>
            <person name="Karimi K."/>
            <person name="Yasuoka Y."/>
            <person name="Dichmann D.S."/>
            <person name="Flajnik M.F."/>
            <person name="Houston D.W."/>
            <person name="Shendure J."/>
            <person name="DuPasquier L."/>
            <person name="Vize P.D."/>
            <person name="Zorn A.M."/>
            <person name="Ito M."/>
            <person name="Marcotte E.M."/>
            <person name="Wallingford J.B."/>
            <person name="Ito Y."/>
            <person name="Asashima M."/>
            <person name="Ueno N."/>
            <person name="Matsuda Y."/>
            <person name="Veenstra G.J."/>
            <person name="Fujiyama A."/>
            <person name="Harland R.M."/>
            <person name="Taira M."/>
            <person name="Rokhsar D.S."/>
        </authorList>
    </citation>
    <scope>NUCLEOTIDE SEQUENCE [LARGE SCALE GENOMIC DNA]</scope>
    <source>
        <strain evidence="3">J</strain>
    </source>
</reference>
<keyword evidence="1" id="KW-0472">Membrane</keyword>
<evidence type="ECO:0000256" key="1">
    <source>
        <dbReference type="SAM" id="Phobius"/>
    </source>
</evidence>
<dbReference type="AlphaFoldDB" id="A0A974CH00"/>
<name>A0A974CH00_XENLA</name>
<accession>A0A974CH00</accession>